<dbReference type="EMBL" id="CP121271">
    <property type="protein sequence ID" value="WMC90171.1"/>
    <property type="molecule type" value="Genomic_DNA"/>
</dbReference>
<dbReference type="AlphaFoldDB" id="A0AAX3ZSL0"/>
<dbReference type="RefSeq" id="WP_306693432.1">
    <property type="nucleotide sequence ID" value="NZ_CP121271.1"/>
</dbReference>
<proteinExistence type="predicted"/>
<dbReference type="Proteomes" id="UP001231701">
    <property type="component" value="Chromosome"/>
</dbReference>
<evidence type="ECO:0000256" key="1">
    <source>
        <dbReference type="SAM" id="MobiDB-lite"/>
    </source>
</evidence>
<reference evidence="2" key="1">
    <citation type="submission" date="2023-03" db="EMBL/GenBank/DDBJ databases">
        <title>Borrelidin-producing and root-colonizing Streptomyces rochei is a potent biopesticide for soil-borne oomycete-caused plant diseases.</title>
        <authorList>
            <person name="Zhou D."/>
            <person name="Wang X."/>
            <person name="Navarro-Munoz J.C."/>
            <person name="Li W."/>
            <person name="Li J."/>
            <person name="Jiu M."/>
            <person name="Deng S."/>
            <person name="Ye Y."/>
            <person name="Daly P."/>
            <person name="Wei L."/>
        </authorList>
    </citation>
    <scope>NUCLEOTIDE SEQUENCE</scope>
    <source>
        <strain evidence="2">JK1</strain>
    </source>
</reference>
<name>A0AAX3ZSL0_STRRO</name>
<dbReference type="GeneID" id="90946993"/>
<accession>A0AAX3ZSL0</accession>
<gene>
    <name evidence="2" type="ORF">P7W03_33175</name>
</gene>
<evidence type="ECO:0000313" key="3">
    <source>
        <dbReference type="Proteomes" id="UP001231701"/>
    </source>
</evidence>
<protein>
    <submittedName>
        <fullName evidence="2">Uncharacterized protein</fullName>
    </submittedName>
</protein>
<sequence>MRDARERCHHDTSRTSARLCGRVVAVISDRWRLAENVTVSVCGPLCSVLTVKPRSGTAEIRHTPASPNRTVALPPSDGTV</sequence>
<evidence type="ECO:0000313" key="2">
    <source>
        <dbReference type="EMBL" id="WMC90171.1"/>
    </source>
</evidence>
<feature type="region of interest" description="Disordered" evidence="1">
    <location>
        <begin position="59"/>
        <end position="80"/>
    </location>
</feature>
<organism evidence="2 3">
    <name type="scientific">Streptomyces rochei</name>
    <name type="common">Streptomyces parvullus</name>
    <dbReference type="NCBI Taxonomy" id="1928"/>
    <lineage>
        <taxon>Bacteria</taxon>
        <taxon>Bacillati</taxon>
        <taxon>Actinomycetota</taxon>
        <taxon>Actinomycetes</taxon>
        <taxon>Kitasatosporales</taxon>
        <taxon>Streptomycetaceae</taxon>
        <taxon>Streptomyces</taxon>
        <taxon>Streptomyces rochei group</taxon>
    </lineage>
</organism>